<feature type="binding site" evidence="11">
    <location>
        <begin position="205"/>
        <end position="206"/>
    </location>
    <ligand>
        <name>substrate</name>
    </ligand>
</feature>
<keyword evidence="12" id="KW-0460">Magnesium</keyword>
<dbReference type="Pfam" id="PF00463">
    <property type="entry name" value="ICL"/>
    <property type="match status" value="1"/>
</dbReference>
<dbReference type="GeneID" id="38780141"/>
<feature type="binding site" evidence="11">
    <location>
        <position position="457"/>
    </location>
    <ligand>
        <name>substrate</name>
    </ligand>
</feature>
<accession>A0A401GNA5</accession>
<dbReference type="CDD" id="cd00377">
    <property type="entry name" value="ICL_PEPM"/>
    <property type="match status" value="1"/>
</dbReference>
<dbReference type="RefSeq" id="XP_027614137.1">
    <property type="nucleotide sequence ID" value="XM_027758336.1"/>
</dbReference>
<dbReference type="GO" id="GO:0006099">
    <property type="term" value="P:tricarboxylic acid cycle"/>
    <property type="evidence" value="ECO:0007669"/>
    <property type="project" value="UniProtKB-KW"/>
</dbReference>
<dbReference type="InterPro" id="IPR040442">
    <property type="entry name" value="Pyrv_kinase-like_dom_sf"/>
</dbReference>
<dbReference type="NCBIfam" id="TIGR01346">
    <property type="entry name" value="isocit_lyase"/>
    <property type="match status" value="1"/>
</dbReference>
<dbReference type="PIRSF" id="PIRSF001362">
    <property type="entry name" value="Isocit_lyase"/>
    <property type="match status" value="1"/>
</dbReference>
<reference evidence="14 15" key="1">
    <citation type="journal article" date="2018" name="Sci. Rep.">
        <title>Genome sequence of the cauliflower mushroom Sparassis crispa (Hanabiratake) and its association with beneficial usage.</title>
        <authorList>
            <person name="Kiyama R."/>
            <person name="Furutani Y."/>
            <person name="Kawaguchi K."/>
            <person name="Nakanishi T."/>
        </authorList>
    </citation>
    <scope>NUCLEOTIDE SEQUENCE [LARGE SCALE GENOMIC DNA]</scope>
</reference>
<evidence type="ECO:0000256" key="12">
    <source>
        <dbReference type="PIRSR" id="PIRSR001362-3"/>
    </source>
</evidence>
<evidence type="ECO:0000256" key="1">
    <source>
        <dbReference type="ARBA" id="ARBA00001050"/>
    </source>
</evidence>
<comment type="similarity">
    <text evidence="3 9">Belongs to the isocitrate lyase/PEP mutase superfamily. Isocitrate lyase family.</text>
</comment>
<dbReference type="GO" id="GO:0004451">
    <property type="term" value="F:isocitrate lyase activity"/>
    <property type="evidence" value="ECO:0007669"/>
    <property type="project" value="UniProtKB-EC"/>
</dbReference>
<dbReference type="FunCoup" id="A0A401GNA5">
    <property type="interactions" value="75"/>
</dbReference>
<feature type="binding site" evidence="11">
    <location>
        <begin position="422"/>
        <end position="426"/>
    </location>
    <ligand>
        <name>substrate</name>
    </ligand>
</feature>
<dbReference type="STRING" id="139825.A0A401GNA5"/>
<keyword evidence="6" id="KW-0816">Tricarboxylic acid cycle</keyword>
<feature type="region of interest" description="Disordered" evidence="13">
    <location>
        <begin position="99"/>
        <end position="118"/>
    </location>
</feature>
<name>A0A401GNA5_9APHY</name>
<evidence type="ECO:0000256" key="10">
    <source>
        <dbReference type="PIRSR" id="PIRSR001362-1"/>
    </source>
</evidence>
<proteinExistence type="inferred from homology"/>
<dbReference type="PROSITE" id="PS00161">
    <property type="entry name" value="ISOCITRATE_LYASE"/>
    <property type="match status" value="1"/>
</dbReference>
<evidence type="ECO:0000256" key="13">
    <source>
        <dbReference type="SAM" id="MobiDB-lite"/>
    </source>
</evidence>
<feature type="active site" description="Proton acceptor" evidence="10">
    <location>
        <position position="204"/>
    </location>
</feature>
<evidence type="ECO:0000256" key="4">
    <source>
        <dbReference type="ARBA" id="ARBA00017446"/>
    </source>
</evidence>
<evidence type="ECO:0000256" key="7">
    <source>
        <dbReference type="ARBA" id="ARBA00023239"/>
    </source>
</evidence>
<keyword evidence="12" id="KW-0479">Metal-binding</keyword>
<dbReference type="InterPro" id="IPR018523">
    <property type="entry name" value="Isocitrate_lyase_ph_CS"/>
</dbReference>
<dbReference type="InterPro" id="IPR039556">
    <property type="entry name" value="ICL/PEPM"/>
</dbReference>
<dbReference type="InParanoid" id="A0A401GNA5"/>
<dbReference type="Gene3D" id="1.10.10.850">
    <property type="match status" value="1"/>
</dbReference>
<feature type="binding site" evidence="11">
    <location>
        <begin position="95"/>
        <end position="97"/>
    </location>
    <ligand>
        <name>substrate</name>
    </ligand>
</feature>
<dbReference type="Proteomes" id="UP000287166">
    <property type="component" value="Unassembled WGS sequence"/>
</dbReference>
<evidence type="ECO:0000313" key="15">
    <source>
        <dbReference type="Proteomes" id="UP000287166"/>
    </source>
</evidence>
<evidence type="ECO:0000313" key="14">
    <source>
        <dbReference type="EMBL" id="GBE83224.1"/>
    </source>
</evidence>
<comment type="catalytic activity">
    <reaction evidence="1">
        <text>(2S,3R)-3-hydroxybutane-1,2,3-tricarboxylate = pyruvate + succinate</text>
        <dbReference type="Rhea" id="RHEA:16809"/>
        <dbReference type="ChEBI" id="CHEBI:15361"/>
        <dbReference type="ChEBI" id="CHEBI:30031"/>
        <dbReference type="ChEBI" id="CHEBI:57429"/>
        <dbReference type="EC" id="4.1.3.30"/>
    </reaction>
</comment>
<dbReference type="InterPro" id="IPR015813">
    <property type="entry name" value="Pyrv/PenolPyrv_kinase-like_dom"/>
</dbReference>
<dbReference type="PANTHER" id="PTHR21631:SF3">
    <property type="entry name" value="BIFUNCTIONAL GLYOXYLATE CYCLE PROTEIN"/>
    <property type="match status" value="1"/>
</dbReference>
<comment type="pathway">
    <text evidence="2">Carbohydrate metabolism; glyoxylate cycle; (S)-malate from isocitrate: step 1/2.</text>
</comment>
<dbReference type="Gene3D" id="3.20.20.60">
    <property type="entry name" value="Phosphoenolpyruvate-binding domains"/>
    <property type="match status" value="1"/>
</dbReference>
<evidence type="ECO:0000256" key="6">
    <source>
        <dbReference type="ARBA" id="ARBA00022532"/>
    </source>
</evidence>
<feature type="binding site" evidence="11">
    <location>
        <position position="241"/>
    </location>
    <ligand>
        <name>substrate</name>
    </ligand>
</feature>
<evidence type="ECO:0000256" key="3">
    <source>
        <dbReference type="ARBA" id="ARBA00005704"/>
    </source>
</evidence>
<dbReference type="SUPFAM" id="SSF51621">
    <property type="entry name" value="Phosphoenolpyruvate/pyruvate domain"/>
    <property type="match status" value="1"/>
</dbReference>
<comment type="caution">
    <text evidence="14">The sequence shown here is derived from an EMBL/GenBank/DDBJ whole genome shotgun (WGS) entry which is preliminary data.</text>
</comment>
<sequence length="544" mass="60123">MSYNERAAFQAEVASVERWWKEPRFAKAKRPYTAAQVVSKRGTLPISYPSDVQGKKLWAILSERFKQGTPSHTYGALDPVQVTQMAKYLESVYVSGWQSSSTASSTNEPGPDLADYPSNTVPNKVEHLFMAQLFHDRKQREARSSLTEEQLAKTPYIDYLRPIVADADTGHGGLTATMKLAKMFVEKGAAGIHIEDQAPGTKKCGHMAGKVLVPISEHINRLVAIRLQFDIMGVSNLVIARTDSEAATLITTNVDERDHPFILGSTNSSLPPLVAVLSEAERAGKTGEELEAVEEQWMAAAQIQLFSTTLANALKAQTNASPATLQRFASRVVHVSYPTAVEIAKKEFGLRTVPHWDWDAPRTREGFYRYQGGTQCAINRAVAFAPYADLLWMETKSPILAQAREFAEGVHAVYPQQWLAYNLSPSFNWDAAGLGPDDMKNYVWELGKLGFVWQFITLAGLHSNAYISDLFARAFATEGMKAYVELIQRRERDIGCDVLTHQKWSGADYMDNLMKTVTGGVSSTAAMGKGVTESQFGQGPKSKL</sequence>
<comment type="cofactor">
    <cofactor evidence="12">
        <name>Mg(2+)</name>
        <dbReference type="ChEBI" id="CHEBI:18420"/>
    </cofactor>
    <text evidence="12">Can also use Mn(2+) ion.</text>
</comment>
<comment type="catalytic activity">
    <reaction evidence="8">
        <text>D-threo-isocitrate = glyoxylate + succinate</text>
        <dbReference type="Rhea" id="RHEA:13245"/>
        <dbReference type="ChEBI" id="CHEBI:15562"/>
        <dbReference type="ChEBI" id="CHEBI:30031"/>
        <dbReference type="ChEBI" id="CHEBI:36655"/>
        <dbReference type="EC" id="4.1.3.1"/>
    </reaction>
</comment>
<dbReference type="AlphaFoldDB" id="A0A401GNA5"/>
<organism evidence="14 15">
    <name type="scientific">Sparassis crispa</name>
    <dbReference type="NCBI Taxonomy" id="139825"/>
    <lineage>
        <taxon>Eukaryota</taxon>
        <taxon>Fungi</taxon>
        <taxon>Dikarya</taxon>
        <taxon>Basidiomycota</taxon>
        <taxon>Agaricomycotina</taxon>
        <taxon>Agaricomycetes</taxon>
        <taxon>Polyporales</taxon>
        <taxon>Sparassidaceae</taxon>
        <taxon>Sparassis</taxon>
    </lineage>
</organism>
<dbReference type="EMBL" id="BFAD01000005">
    <property type="protein sequence ID" value="GBE83224.1"/>
    <property type="molecule type" value="Genomic_DNA"/>
</dbReference>
<feature type="binding site" evidence="12">
    <location>
        <position position="166"/>
    </location>
    <ligand>
        <name>Mg(2+)</name>
        <dbReference type="ChEBI" id="CHEBI:18420"/>
    </ligand>
</feature>
<evidence type="ECO:0000256" key="5">
    <source>
        <dbReference type="ARBA" id="ARBA00022435"/>
    </source>
</evidence>
<dbReference type="PANTHER" id="PTHR21631">
    <property type="entry name" value="ISOCITRATE LYASE/MALATE SYNTHASE"/>
    <property type="match status" value="1"/>
</dbReference>
<keyword evidence="7 9" id="KW-0456">Lyase</keyword>
<evidence type="ECO:0000256" key="9">
    <source>
        <dbReference type="PIRNR" id="PIRNR001362"/>
    </source>
</evidence>
<evidence type="ECO:0000256" key="2">
    <source>
        <dbReference type="ARBA" id="ARBA00004793"/>
    </source>
</evidence>
<gene>
    <name evidence="14" type="ORF">SCP_0502710</name>
</gene>
<keyword evidence="15" id="KW-1185">Reference proteome</keyword>
<dbReference type="InterPro" id="IPR006254">
    <property type="entry name" value="Isocitrate_lyase"/>
</dbReference>
<keyword evidence="5" id="KW-0329">Glyoxylate bypass</keyword>
<dbReference type="GO" id="GO:0046421">
    <property type="term" value="F:methylisocitrate lyase activity"/>
    <property type="evidence" value="ECO:0007669"/>
    <property type="project" value="UniProtKB-EC"/>
</dbReference>
<evidence type="ECO:0000256" key="11">
    <source>
        <dbReference type="PIRSR" id="PIRSR001362-2"/>
    </source>
</evidence>
<dbReference type="GO" id="GO:0046872">
    <property type="term" value="F:metal ion binding"/>
    <property type="evidence" value="ECO:0007669"/>
    <property type="project" value="UniProtKB-KW"/>
</dbReference>
<dbReference type="OrthoDB" id="4078635at2759"/>
<dbReference type="GO" id="GO:0006097">
    <property type="term" value="P:glyoxylate cycle"/>
    <property type="evidence" value="ECO:0007669"/>
    <property type="project" value="UniProtKB-KW"/>
</dbReference>
<protein>
    <recommendedName>
        <fullName evidence="4 9">Isocitrate lyase</fullName>
    </recommendedName>
</protein>
<evidence type="ECO:0000256" key="8">
    <source>
        <dbReference type="ARBA" id="ARBA00023531"/>
    </source>
</evidence>